<dbReference type="Proteomes" id="UP001210261">
    <property type="component" value="Unassembled WGS sequence"/>
</dbReference>
<comment type="caution">
    <text evidence="2">The sequence shown here is derived from an EMBL/GenBank/DDBJ whole genome shotgun (WGS) entry which is preliminary data.</text>
</comment>
<sequence>MIVNTGAKRSVVGHAFSGAFIGFILSSAYGYSKYKNGEIDKNIAIKNTIKATIEGGIVTASAIAATNAIGDINKTPLQSTIEAVSYVGVGIAGAYGVDKILNKDIKLIKE</sequence>
<dbReference type="EMBL" id="JAQHXR010000002">
    <property type="protein sequence ID" value="MDA3969069.1"/>
    <property type="molecule type" value="Genomic_DNA"/>
</dbReference>
<feature type="transmembrane region" description="Helical" evidence="1">
    <location>
        <begin position="12"/>
        <end position="31"/>
    </location>
</feature>
<reference evidence="2 3" key="1">
    <citation type="submission" date="2023-01" db="EMBL/GenBank/DDBJ databases">
        <title>Description of Helicobacter ibis sp. nov. isolated from faecal droppings of black-faced ibis (Theristicus melanopis).</title>
        <authorList>
            <person name="Lopez-Cantillo M."/>
            <person name="Vidal-Veuthey B."/>
            <person name="Mella A."/>
            <person name="De La Haba R."/>
            <person name="Collado L."/>
        </authorList>
    </citation>
    <scope>NUCLEOTIDE SEQUENCE [LARGE SCALE GENOMIC DNA]</scope>
    <source>
        <strain evidence="2 3">A82</strain>
    </source>
</reference>
<evidence type="ECO:0000313" key="2">
    <source>
        <dbReference type="EMBL" id="MDA3969069.1"/>
    </source>
</evidence>
<dbReference type="RefSeq" id="WP_271021366.1">
    <property type="nucleotide sequence ID" value="NZ_JAQHXR010000002.1"/>
</dbReference>
<gene>
    <name evidence="2" type="ORF">PF021_05190</name>
</gene>
<name>A0ABT4VED8_9HELI</name>
<keyword evidence="1" id="KW-0812">Transmembrane</keyword>
<dbReference type="InterPro" id="IPR058956">
    <property type="entry name" value="MamC"/>
</dbReference>
<evidence type="ECO:0000256" key="1">
    <source>
        <dbReference type="SAM" id="Phobius"/>
    </source>
</evidence>
<organism evidence="2 3">
    <name type="scientific">Helicobacter ibis</name>
    <dbReference type="NCBI Taxonomy" id="2962633"/>
    <lineage>
        <taxon>Bacteria</taxon>
        <taxon>Pseudomonadati</taxon>
        <taxon>Campylobacterota</taxon>
        <taxon>Epsilonproteobacteria</taxon>
        <taxon>Campylobacterales</taxon>
        <taxon>Helicobacteraceae</taxon>
        <taxon>Helicobacter</taxon>
    </lineage>
</organism>
<evidence type="ECO:0000313" key="3">
    <source>
        <dbReference type="Proteomes" id="UP001210261"/>
    </source>
</evidence>
<keyword evidence="1" id="KW-0472">Membrane</keyword>
<proteinExistence type="predicted"/>
<protein>
    <submittedName>
        <fullName evidence="2">Uncharacterized protein</fullName>
    </submittedName>
</protein>
<keyword evidence="3" id="KW-1185">Reference proteome</keyword>
<dbReference type="Pfam" id="PF26373">
    <property type="entry name" value="MamC"/>
    <property type="match status" value="1"/>
</dbReference>
<keyword evidence="1" id="KW-1133">Transmembrane helix</keyword>
<accession>A0ABT4VED8</accession>